<accession>A0A7R9IEY7</accession>
<protein>
    <submittedName>
        <fullName evidence="1">Uncharacterized protein</fullName>
    </submittedName>
</protein>
<name>A0A7R9IEY7_9NEOP</name>
<reference evidence="1" key="1">
    <citation type="submission" date="2020-11" db="EMBL/GenBank/DDBJ databases">
        <authorList>
            <person name="Tran Van P."/>
        </authorList>
    </citation>
    <scope>NUCLEOTIDE SEQUENCE</scope>
</reference>
<sequence length="169" mass="18647">MFSEPPVTSSPLYSAPMITPLSVGPLGGHCLSRANKNSHFLPLDKARQQQRVFNTVVPRSGESESGYPTQVCRLFKELIHCLMLRRSNIILTISLPTITLPLTATNVVGTITPSHRDSRCRDNHPVPPRLTKCARKETPTFLAVEVVISTKVQIVAVSTFDTNIVQSEK</sequence>
<organism evidence="1">
    <name type="scientific">Timema tahoe</name>
    <dbReference type="NCBI Taxonomy" id="61484"/>
    <lineage>
        <taxon>Eukaryota</taxon>
        <taxon>Metazoa</taxon>
        <taxon>Ecdysozoa</taxon>
        <taxon>Arthropoda</taxon>
        <taxon>Hexapoda</taxon>
        <taxon>Insecta</taxon>
        <taxon>Pterygota</taxon>
        <taxon>Neoptera</taxon>
        <taxon>Polyneoptera</taxon>
        <taxon>Phasmatodea</taxon>
        <taxon>Timematodea</taxon>
        <taxon>Timematoidea</taxon>
        <taxon>Timematidae</taxon>
        <taxon>Timema</taxon>
    </lineage>
</organism>
<proteinExistence type="predicted"/>
<evidence type="ECO:0000313" key="1">
    <source>
        <dbReference type="EMBL" id="CAD7457161.1"/>
    </source>
</evidence>
<gene>
    <name evidence="1" type="ORF">TTEB3V08_LOCUS5169</name>
</gene>
<dbReference type="AlphaFoldDB" id="A0A7R9IEY7"/>
<dbReference type="EMBL" id="OE001587">
    <property type="protein sequence ID" value="CAD7457161.1"/>
    <property type="molecule type" value="Genomic_DNA"/>
</dbReference>